<evidence type="ECO:0000256" key="1">
    <source>
        <dbReference type="ARBA" id="ARBA00007950"/>
    </source>
</evidence>
<reference evidence="4" key="3">
    <citation type="submission" date="2025-09" db="UniProtKB">
        <authorList>
            <consortium name="Ensembl"/>
        </authorList>
    </citation>
    <scope>IDENTIFICATION</scope>
</reference>
<dbReference type="PANTHER" id="PTHR22922:SF3">
    <property type="entry name" value="CAPRIN-1"/>
    <property type="match status" value="1"/>
</dbReference>
<evidence type="ECO:0000256" key="2">
    <source>
        <dbReference type="SAM" id="MobiDB-lite"/>
    </source>
</evidence>
<feature type="compositionally biased region" description="Polar residues" evidence="2">
    <location>
        <begin position="1"/>
        <end position="15"/>
    </location>
</feature>
<name>A0A669D3L4_ORENI</name>
<proteinExistence type="inferred from homology"/>
<evidence type="ECO:0000313" key="4">
    <source>
        <dbReference type="Ensembl" id="ENSONIP00000053514.1"/>
    </source>
</evidence>
<gene>
    <name evidence="4" type="primary">CAPRIN1</name>
    <name evidence="4" type="synonym">caprin1b</name>
</gene>
<reference evidence="4" key="2">
    <citation type="submission" date="2025-08" db="UniProtKB">
        <authorList>
            <consortium name="Ensembl"/>
        </authorList>
    </citation>
    <scope>IDENTIFICATION</scope>
</reference>
<feature type="region of interest" description="Disordered" evidence="2">
    <location>
        <begin position="1"/>
        <end position="29"/>
    </location>
</feature>
<dbReference type="Pfam" id="PF18293">
    <property type="entry name" value="Caprin-1_dimer"/>
    <property type="match status" value="1"/>
</dbReference>
<dbReference type="InterPro" id="IPR028816">
    <property type="entry name" value="Caprin"/>
</dbReference>
<evidence type="ECO:0000259" key="3">
    <source>
        <dbReference type="Pfam" id="PF18293"/>
    </source>
</evidence>
<dbReference type="Proteomes" id="UP000005207">
    <property type="component" value="Linkage group LG7"/>
</dbReference>
<dbReference type="PANTHER" id="PTHR22922">
    <property type="entry name" value="GPI-ANCHORED PROTEIN P137"/>
    <property type="match status" value="1"/>
</dbReference>
<evidence type="ECO:0000313" key="5">
    <source>
        <dbReference type="Proteomes" id="UP000005207"/>
    </source>
</evidence>
<sequence length="247" mass="27893">MPSAMNANRTVQSASPDVGSAPGSMGNLALGGQSEVLKQVLVVIEKKVRNMEKKKSKLDDYEVRKNKGEGLNQDQLEALSKYQEVMNNLEFARELQKTFVTLGQDIQKVVKKSARREQLQREEAEQRRLKTVLELQFILDRLGDETVRQDLKQGVGGSPLLTDADLAAFDEFYKLVGPERDQNIRLADQYEDASVHLWDLLEGKEKAVVGTTFRGLAESWGEIDQSDSRLFHLKHKAEKEEILDCFG</sequence>
<dbReference type="Ensembl" id="ENSONIT00000042471.1">
    <property type="protein sequence ID" value="ENSONIP00000053514.1"/>
    <property type="gene ID" value="ENSONIG00000008449.2"/>
</dbReference>
<reference evidence="5" key="1">
    <citation type="submission" date="2012-01" db="EMBL/GenBank/DDBJ databases">
        <title>The Genome Sequence of Oreochromis niloticus (Nile Tilapia).</title>
        <authorList>
            <consortium name="Broad Institute Genome Assembly Team"/>
            <consortium name="Broad Institute Sequencing Platform"/>
            <person name="Di Palma F."/>
            <person name="Johnson J."/>
            <person name="Lander E.S."/>
            <person name="Lindblad-Toh K."/>
        </authorList>
    </citation>
    <scope>NUCLEOTIDE SEQUENCE [LARGE SCALE GENOMIC DNA]</scope>
</reference>
<comment type="similarity">
    <text evidence="1">Belongs to the caprin family.</text>
</comment>
<dbReference type="AlphaFoldDB" id="A0A669D3L4"/>
<dbReference type="GO" id="GO:0005737">
    <property type="term" value="C:cytoplasm"/>
    <property type="evidence" value="ECO:0007669"/>
    <property type="project" value="TreeGrafter"/>
</dbReference>
<accession>A0A669D3L4</accession>
<feature type="domain" description="Caprin-1 dimerization" evidence="3">
    <location>
        <begin position="115"/>
        <end position="226"/>
    </location>
</feature>
<protein>
    <submittedName>
        <fullName evidence="4">Cell cycle associated protein 1b</fullName>
    </submittedName>
</protein>
<dbReference type="GeneTree" id="ENSGT00940000153438"/>
<dbReference type="GO" id="GO:0003723">
    <property type="term" value="F:RNA binding"/>
    <property type="evidence" value="ECO:0007669"/>
    <property type="project" value="TreeGrafter"/>
</dbReference>
<dbReference type="InterPro" id="IPR041637">
    <property type="entry name" value="Caprin-1_dimer"/>
</dbReference>
<keyword evidence="5" id="KW-1185">Reference proteome</keyword>
<organism evidence="4 5">
    <name type="scientific">Oreochromis niloticus</name>
    <name type="common">Nile tilapia</name>
    <name type="synonym">Tilapia nilotica</name>
    <dbReference type="NCBI Taxonomy" id="8128"/>
    <lineage>
        <taxon>Eukaryota</taxon>
        <taxon>Metazoa</taxon>
        <taxon>Chordata</taxon>
        <taxon>Craniata</taxon>
        <taxon>Vertebrata</taxon>
        <taxon>Euteleostomi</taxon>
        <taxon>Actinopterygii</taxon>
        <taxon>Neopterygii</taxon>
        <taxon>Teleostei</taxon>
        <taxon>Neoteleostei</taxon>
        <taxon>Acanthomorphata</taxon>
        <taxon>Ovalentaria</taxon>
        <taxon>Cichlomorphae</taxon>
        <taxon>Cichliformes</taxon>
        <taxon>Cichlidae</taxon>
        <taxon>African cichlids</taxon>
        <taxon>Pseudocrenilabrinae</taxon>
        <taxon>Oreochromini</taxon>
        <taxon>Oreochromis</taxon>
    </lineage>
</organism>